<dbReference type="SUPFAM" id="SSF51395">
    <property type="entry name" value="FMN-linked oxidoreductases"/>
    <property type="match status" value="1"/>
</dbReference>
<dbReference type="AlphaFoldDB" id="A0A6M3Z825"/>
<evidence type="ECO:0000259" key="4">
    <source>
        <dbReference type="Pfam" id="PF01645"/>
    </source>
</evidence>
<dbReference type="GO" id="GO:0006537">
    <property type="term" value="P:glutamate biosynthetic process"/>
    <property type="evidence" value="ECO:0007669"/>
    <property type="project" value="InterPro"/>
</dbReference>
<dbReference type="PANTHER" id="PTHR43819:SF1">
    <property type="entry name" value="ARCHAEAL-TYPE GLUTAMATE SYNTHASE [NADPH]"/>
    <property type="match status" value="1"/>
</dbReference>
<accession>A0A6M3Z825</accession>
<evidence type="ECO:0000256" key="1">
    <source>
        <dbReference type="ARBA" id="ARBA00009716"/>
    </source>
</evidence>
<dbReference type="EMBL" id="CP052842">
    <property type="protein sequence ID" value="QJP87196.1"/>
    <property type="molecule type" value="Genomic_DNA"/>
</dbReference>
<dbReference type="SMR" id="A0A6M3Z825"/>
<keyword evidence="3" id="KW-0812">Transmembrane</keyword>
<evidence type="ECO:0000313" key="5">
    <source>
        <dbReference type="EMBL" id="QJP87196.1"/>
    </source>
</evidence>
<dbReference type="InterPro" id="IPR013785">
    <property type="entry name" value="Aldolase_TIM"/>
</dbReference>
<dbReference type="OrthoDB" id="9758182at2"/>
<dbReference type="Gene3D" id="3.20.20.70">
    <property type="entry name" value="Aldolase class I"/>
    <property type="match status" value="1"/>
</dbReference>
<dbReference type="PIRSF" id="PIRSF500060">
    <property type="entry name" value="UCP500060"/>
    <property type="match status" value="1"/>
</dbReference>
<dbReference type="GO" id="GO:0015930">
    <property type="term" value="F:glutamate synthase activity"/>
    <property type="evidence" value="ECO:0007669"/>
    <property type="project" value="InterPro"/>
</dbReference>
<reference evidence="5" key="1">
    <citation type="submission" date="2020-04" db="EMBL/GenBank/DDBJ databases">
        <title>Phage recombination drives evolution of spore-forming Bacilli.</title>
        <authorList>
            <person name="Dragos A."/>
            <person name="Kovacs A.T."/>
        </authorList>
    </citation>
    <scope>NUCLEOTIDE SEQUENCE</scope>
    <source>
        <strain evidence="5">168</strain>
    </source>
</reference>
<dbReference type="RefSeq" id="WP_003233925.1">
    <property type="nucleotide sequence ID" value="NC_000964.3"/>
</dbReference>
<dbReference type="PIRSF" id="PIRSF006429">
    <property type="entry name" value="GOGAT_lg_2"/>
    <property type="match status" value="1"/>
</dbReference>
<dbReference type="FunFam" id="3.20.20.70:FF:000156">
    <property type="entry name" value="Glutamate synthase domain protein"/>
    <property type="match status" value="1"/>
</dbReference>
<proteinExistence type="inferred from homology"/>
<feature type="domain" description="Glutamate synthase" evidence="4">
    <location>
        <begin position="116"/>
        <end position="494"/>
    </location>
</feature>
<name>A0A6M3Z825_BACSU</name>
<evidence type="ECO:0000256" key="2">
    <source>
        <dbReference type="PIRNR" id="PIRNR006429"/>
    </source>
</evidence>
<sequence>METIIIALIAFIIGIIAIPIVLFAWIYIKDEKQQEHSILRNYPVIGRFRYILEKIGPELRQYLYSNDNEEQPFSRKEYEQTVISGKYKSRMMGFGSVRDFDKPGYYIRNAMFPKQREEMHVNQTPKIETQIYKMDADNLFKRKEHAEHIKADPYFLHPDDVQVIGEHTCEKPFYVKGLVGQSAMSYGSLGERAVTALSKGLHLAGGTWMNTGEGGLSEYHLKGGADIICQIGPGLFGVRKRNGEFSWEEFKRKSRIDQIKAFELKLAQGAKTRGGHVDGAKVSEEVADIRNVEPGKSIDSPNRFYEFSNPPEMLDFIEKLRDVGQKPVGIKLVAGHPEELHELFSHMQKSGKHPDFITIDGSEGGTGASFYELADTVGLPIMTALPIVDTLLKQYGLRSQLKIFASGKLLTPDKIAVALALGADFVNIARGMMFSVGCIRALVCHTNTCPAGVATTDPKLQKALSVEEKQHRVCNYVISLREGLFNLAAAAGINSPIHFSKEHVVYRKEDGSIINIDNLIHQFVS</sequence>
<feature type="transmembrane region" description="Helical" evidence="3">
    <location>
        <begin position="6"/>
        <end position="28"/>
    </location>
</feature>
<gene>
    <name evidence="5" type="ORF">HIR78_03765</name>
</gene>
<dbReference type="InterPro" id="IPR027283">
    <property type="entry name" value="YerD"/>
</dbReference>
<protein>
    <submittedName>
        <fullName evidence="5">FMN-binding glutamate synthase family protein</fullName>
    </submittedName>
</protein>
<dbReference type="PANTHER" id="PTHR43819">
    <property type="entry name" value="ARCHAEAL-TYPE GLUTAMATE SYNTHASE [NADPH]"/>
    <property type="match status" value="1"/>
</dbReference>
<evidence type="ECO:0000256" key="3">
    <source>
        <dbReference type="SAM" id="Phobius"/>
    </source>
</evidence>
<dbReference type="InterPro" id="IPR002932">
    <property type="entry name" value="Glu_synthdom"/>
</dbReference>
<comment type="similarity">
    <text evidence="1 2">Belongs to the glutamate synthase family.</text>
</comment>
<dbReference type="Pfam" id="PF01645">
    <property type="entry name" value="Glu_synthase"/>
    <property type="match status" value="1"/>
</dbReference>
<organism evidence="5">
    <name type="scientific">Bacillus subtilis (strain 168)</name>
    <dbReference type="NCBI Taxonomy" id="224308"/>
    <lineage>
        <taxon>Bacteria</taxon>
        <taxon>Bacillati</taxon>
        <taxon>Bacillota</taxon>
        <taxon>Bacilli</taxon>
        <taxon>Bacillales</taxon>
        <taxon>Bacillaceae</taxon>
        <taxon>Bacillus</taxon>
    </lineage>
</organism>
<dbReference type="InterPro" id="IPR024188">
    <property type="entry name" value="GltB"/>
</dbReference>
<keyword evidence="3" id="KW-1133">Transmembrane helix</keyword>
<keyword evidence="3" id="KW-0472">Membrane</keyword>
<dbReference type="KEGG" id="bsu:BSU06590"/>
<dbReference type="CDD" id="cd02808">
    <property type="entry name" value="GltS_FMN"/>
    <property type="match status" value="1"/>
</dbReference>